<evidence type="ECO:0000256" key="1">
    <source>
        <dbReference type="SAM" id="MobiDB-lite"/>
    </source>
</evidence>
<evidence type="ECO:0000313" key="3">
    <source>
        <dbReference type="Proteomes" id="UP000823388"/>
    </source>
</evidence>
<comment type="caution">
    <text evidence="2">The sequence shown here is derived from an EMBL/GenBank/DDBJ whole genome shotgun (WGS) entry which is preliminary data.</text>
</comment>
<dbReference type="EMBL" id="CM029051">
    <property type="protein sequence ID" value="KAG2562415.1"/>
    <property type="molecule type" value="Genomic_DNA"/>
</dbReference>
<proteinExistence type="predicted"/>
<keyword evidence="3" id="KW-1185">Reference proteome</keyword>
<feature type="compositionally biased region" description="Polar residues" evidence="1">
    <location>
        <begin position="16"/>
        <end position="38"/>
    </location>
</feature>
<feature type="region of interest" description="Disordered" evidence="1">
    <location>
        <begin position="1"/>
        <end position="82"/>
    </location>
</feature>
<feature type="compositionally biased region" description="Basic and acidic residues" evidence="1">
    <location>
        <begin position="56"/>
        <end position="76"/>
    </location>
</feature>
<dbReference type="AlphaFoldDB" id="A0A8T0PMU2"/>
<evidence type="ECO:0000313" key="2">
    <source>
        <dbReference type="EMBL" id="KAG2562415.1"/>
    </source>
</evidence>
<gene>
    <name evidence="2" type="ORF">PVAP13_8KG259502</name>
</gene>
<feature type="compositionally biased region" description="Basic and acidic residues" evidence="1">
    <location>
        <begin position="1"/>
        <end position="12"/>
    </location>
</feature>
<name>A0A8T0PMU2_PANVG</name>
<accession>A0A8T0PMU2</accession>
<organism evidence="2 3">
    <name type="scientific">Panicum virgatum</name>
    <name type="common">Blackwell switchgrass</name>
    <dbReference type="NCBI Taxonomy" id="38727"/>
    <lineage>
        <taxon>Eukaryota</taxon>
        <taxon>Viridiplantae</taxon>
        <taxon>Streptophyta</taxon>
        <taxon>Embryophyta</taxon>
        <taxon>Tracheophyta</taxon>
        <taxon>Spermatophyta</taxon>
        <taxon>Magnoliopsida</taxon>
        <taxon>Liliopsida</taxon>
        <taxon>Poales</taxon>
        <taxon>Poaceae</taxon>
        <taxon>PACMAD clade</taxon>
        <taxon>Panicoideae</taxon>
        <taxon>Panicodae</taxon>
        <taxon>Paniceae</taxon>
        <taxon>Panicinae</taxon>
        <taxon>Panicum</taxon>
        <taxon>Panicum sect. Hiantes</taxon>
    </lineage>
</organism>
<protein>
    <submittedName>
        <fullName evidence="2">Uncharacterized protein</fullName>
    </submittedName>
</protein>
<reference evidence="2" key="1">
    <citation type="submission" date="2020-05" db="EMBL/GenBank/DDBJ databases">
        <title>WGS assembly of Panicum virgatum.</title>
        <authorList>
            <person name="Lovell J.T."/>
            <person name="Jenkins J."/>
            <person name="Shu S."/>
            <person name="Juenger T.E."/>
            <person name="Schmutz J."/>
        </authorList>
    </citation>
    <scope>NUCLEOTIDE SEQUENCE</scope>
    <source>
        <strain evidence="2">AP13</strain>
    </source>
</reference>
<dbReference type="Proteomes" id="UP000823388">
    <property type="component" value="Chromosome 8K"/>
</dbReference>
<sequence>MAQRGCGDHRVPLGDITNSQSRQAGSRKTGRVSENNADQRAVRRKKARDRYANMPPEKKAELNAKKRQDYHRKQAEKPSVGL</sequence>